<feature type="region of interest" description="Disordered" evidence="5">
    <location>
        <begin position="987"/>
        <end position="1015"/>
    </location>
</feature>
<organism evidence="7 8">
    <name type="scientific">Pararoseomonas baculiformis</name>
    <dbReference type="NCBI Taxonomy" id="2820812"/>
    <lineage>
        <taxon>Bacteria</taxon>
        <taxon>Pseudomonadati</taxon>
        <taxon>Pseudomonadota</taxon>
        <taxon>Alphaproteobacteria</taxon>
        <taxon>Acetobacterales</taxon>
        <taxon>Acetobacteraceae</taxon>
        <taxon>Pararoseomonas</taxon>
    </lineage>
</organism>
<dbReference type="Proteomes" id="UP000681594">
    <property type="component" value="Unassembled WGS sequence"/>
</dbReference>
<dbReference type="InterPro" id="IPR007452">
    <property type="entry name" value="TamB_C"/>
</dbReference>
<evidence type="ECO:0000256" key="4">
    <source>
        <dbReference type="ARBA" id="ARBA00023136"/>
    </source>
</evidence>
<evidence type="ECO:0000313" key="8">
    <source>
        <dbReference type="Proteomes" id="UP000681594"/>
    </source>
</evidence>
<sequence>MRWVKRTIKAILGLVVVVPVLLLLSSWTALSAPGHDWLARLAMNLVPGLQIENLHGRLPFAPRIGRAVLSDSQGPYLVLEDVALDLSLLRLASGELRVSNLTAERVVFSRLPVADPDAPAPARESGSLLPQLPQLPVTVALEKAAFPRIELGAAVAGSAATLSLEVGGRLGDDGVFLGVKGRRLDAPGALDLDLALAPGDRVKIDLAYDEPSGGLVAALLGRPEQTIQLRVALDGPASGAALTVSADMGDTARVQASGTLSLPAEGGVGLEATGEAALGGFLPAPVSALRFDIRTSPAEGGATRIERAQVETAVGTIQAQGLVGNSLDVTFDARLGDSTSLGDLVPASVGWGAIEARGAVTGTNAAPELRLEATVRDPRLPEPAPGLLGPAPTLLLRANQQRVHELVVNGRALNIRAEGAYGEILDLTVNAALSAQDIPNVPVQGQLEAQARITGPRADPAVALTATSPALEAYGRRFEAIRLEASLPRATVPAGNLTLNARLQGLPLAVEARAAQEGGELRVETLRASLGPARVEASGRVDLASFLAEAELRLEAPNLAPLSPVAGTPLGGGLRVEAKLSPQGEGEARRQGIVAEIRANDLRAAGQTINGTVNASGTDASLDVRGDLRALDGRATLRARLALDQPDKRIELSALDVQRQALGIRLSAPATVVIGADGGISTPGLSLQGRPGGTLRIVGRWGPENADLRATIGSLPLSIVNIFVPDPPLSGTIAGEVRLSGPVARPAIEGELRGTGIRSGAPWARGLPEGSLQATARMRGDAVEARAEFRVGPALRLNLEARVPSDFTGPISGTLRGTTDIGVLAAPFLLGGASRVAGTVAIDARASGTVAEPQISGTARLSGGLYRNLEYGLALRNIQGTIRGDMDRIVVESITAQAGPGTLRAQGEIRPFAEGQPVDIRVSGQNLQPVSSDLLRGAFDADLRLTGSVGDGMRLAGAVTVRNATIGIAEGLPGGVAEIGEVREVGRGAPAPRPGTVAARRRAGRQPAPAAANPAAPPLALDITVRAPGQVYLRGRGLDAELAGEVRIRGTISDPEATGALRLRRGTLTVLDRRLTFQRGVLTFQGDITSPDIDLLATSRAGSTTINVTVTGTPAAPKIEFSSSPELPQDEVLAQLLFNRPTDRLSPFQIAQLARVLSGAVSGGQEDPVSGLLGRVSRTLGLDRLGIGTGAGGTPGIEAGGYLGQGIYLNVDPGTTNGTPRVGVEIELTPRLKLESGAGADSQGLGLTYEYEY</sequence>
<evidence type="ECO:0000313" key="7">
    <source>
        <dbReference type="EMBL" id="MBP0447483.1"/>
    </source>
</evidence>
<name>A0ABS4AKD7_9PROT</name>
<feature type="compositionally biased region" description="Low complexity" evidence="5">
    <location>
        <begin position="1005"/>
        <end position="1015"/>
    </location>
</feature>
<evidence type="ECO:0000256" key="5">
    <source>
        <dbReference type="SAM" id="MobiDB-lite"/>
    </source>
</evidence>
<evidence type="ECO:0000259" key="6">
    <source>
        <dbReference type="Pfam" id="PF04357"/>
    </source>
</evidence>
<proteinExistence type="predicted"/>
<protein>
    <submittedName>
        <fullName evidence="7">Translocation/assembly module TamB domain-containing protein</fullName>
    </submittedName>
</protein>
<accession>A0ABS4AKD7</accession>
<keyword evidence="3" id="KW-1133">Transmembrane helix</keyword>
<keyword evidence="4" id="KW-0472">Membrane</keyword>
<evidence type="ECO:0000256" key="2">
    <source>
        <dbReference type="ARBA" id="ARBA00022692"/>
    </source>
</evidence>
<gene>
    <name evidence="7" type="ORF">J8J14_22230</name>
</gene>
<evidence type="ECO:0000256" key="1">
    <source>
        <dbReference type="ARBA" id="ARBA00004167"/>
    </source>
</evidence>
<evidence type="ECO:0000256" key="3">
    <source>
        <dbReference type="ARBA" id="ARBA00022989"/>
    </source>
</evidence>
<dbReference type="EMBL" id="JAGIZB010000038">
    <property type="protein sequence ID" value="MBP0447483.1"/>
    <property type="molecule type" value="Genomic_DNA"/>
</dbReference>
<comment type="caution">
    <text evidence="7">The sequence shown here is derived from an EMBL/GenBank/DDBJ whole genome shotgun (WGS) entry which is preliminary data.</text>
</comment>
<dbReference type="Pfam" id="PF04357">
    <property type="entry name" value="TamB"/>
    <property type="match status" value="1"/>
</dbReference>
<reference evidence="7 8" key="1">
    <citation type="submission" date="2021-03" db="EMBL/GenBank/DDBJ databases">
        <authorList>
            <person name="So Y."/>
        </authorList>
    </citation>
    <scope>NUCLEOTIDE SEQUENCE [LARGE SCALE GENOMIC DNA]</scope>
    <source>
        <strain evidence="7 8">SSH11</strain>
    </source>
</reference>
<keyword evidence="2" id="KW-0812">Transmembrane</keyword>
<dbReference type="PANTHER" id="PTHR36985:SF1">
    <property type="entry name" value="TRANSLOCATION AND ASSEMBLY MODULE SUBUNIT TAMB"/>
    <property type="match status" value="1"/>
</dbReference>
<keyword evidence="8" id="KW-1185">Reference proteome</keyword>
<feature type="domain" description="Translocation and assembly module TamB C-terminal" evidence="6">
    <location>
        <begin position="893"/>
        <end position="1253"/>
    </location>
</feature>
<dbReference type="PANTHER" id="PTHR36985">
    <property type="entry name" value="TRANSLOCATION AND ASSEMBLY MODULE SUBUNIT TAMB"/>
    <property type="match status" value="1"/>
</dbReference>
<comment type="subcellular location">
    <subcellularLocation>
        <location evidence="1">Membrane</location>
        <topology evidence="1">Single-pass membrane protein</topology>
    </subcellularLocation>
</comment>